<protein>
    <submittedName>
        <fullName evidence="2">Uncharacterized protein</fullName>
    </submittedName>
</protein>
<feature type="transmembrane region" description="Helical" evidence="1">
    <location>
        <begin position="7"/>
        <end position="25"/>
    </location>
</feature>
<keyword evidence="1" id="KW-0472">Membrane</keyword>
<dbReference type="EMBL" id="GBHO01012777">
    <property type="protein sequence ID" value="JAG30827.1"/>
    <property type="molecule type" value="Transcribed_RNA"/>
</dbReference>
<evidence type="ECO:0000313" key="2">
    <source>
        <dbReference type="EMBL" id="JAG30827.1"/>
    </source>
</evidence>
<gene>
    <name evidence="2" type="ORF">CM83_100667</name>
</gene>
<name>A0A0A9YCM0_LYGHE</name>
<keyword evidence="1" id="KW-0812">Transmembrane</keyword>
<evidence type="ECO:0000313" key="3">
    <source>
        <dbReference type="EMBL" id="JAG54837.1"/>
    </source>
</evidence>
<feature type="non-terminal residue" evidence="2">
    <location>
        <position position="1"/>
    </location>
</feature>
<organism evidence="2">
    <name type="scientific">Lygus hesperus</name>
    <name type="common">Western plant bug</name>
    <dbReference type="NCBI Taxonomy" id="30085"/>
    <lineage>
        <taxon>Eukaryota</taxon>
        <taxon>Metazoa</taxon>
        <taxon>Ecdysozoa</taxon>
        <taxon>Arthropoda</taxon>
        <taxon>Hexapoda</taxon>
        <taxon>Insecta</taxon>
        <taxon>Pterygota</taxon>
        <taxon>Neoptera</taxon>
        <taxon>Paraneoptera</taxon>
        <taxon>Hemiptera</taxon>
        <taxon>Heteroptera</taxon>
        <taxon>Panheteroptera</taxon>
        <taxon>Cimicomorpha</taxon>
        <taxon>Miridae</taxon>
        <taxon>Mirini</taxon>
        <taxon>Lygus</taxon>
    </lineage>
</organism>
<keyword evidence="1" id="KW-1133">Transmembrane helix</keyword>
<dbReference type="AlphaFoldDB" id="A0A0A9YCM0"/>
<reference evidence="2" key="1">
    <citation type="journal article" date="2014" name="PLoS ONE">
        <title>Transcriptome-Based Identification of ABC Transporters in the Western Tarnished Plant Bug Lygus hesperus.</title>
        <authorList>
            <person name="Hull J.J."/>
            <person name="Chaney K."/>
            <person name="Geib S.M."/>
            <person name="Fabrick J.A."/>
            <person name="Brent C.S."/>
            <person name="Walsh D."/>
            <person name="Lavine L.C."/>
        </authorList>
    </citation>
    <scope>NUCLEOTIDE SEQUENCE</scope>
</reference>
<feature type="transmembrane region" description="Helical" evidence="1">
    <location>
        <begin position="66"/>
        <end position="96"/>
    </location>
</feature>
<accession>A0A0A9YCM0</accession>
<sequence>KTYIPTENSSAIILIFRLFGIMVWIDMGSEEKPKNASPVEKEPYGPRNGKQPILHIMFGISNSNKFTWVTILIFILLGTAALLTLVLMVLSILVIVGKIPRPGPHFMFPNVPFLHLE</sequence>
<proteinExistence type="predicted"/>
<reference evidence="2" key="2">
    <citation type="submission" date="2014-07" db="EMBL/GenBank/DDBJ databases">
        <authorList>
            <person name="Hull J."/>
        </authorList>
    </citation>
    <scope>NUCLEOTIDE SEQUENCE</scope>
</reference>
<dbReference type="EMBL" id="GBRD01010987">
    <property type="protein sequence ID" value="JAG54837.1"/>
    <property type="molecule type" value="Transcribed_RNA"/>
</dbReference>
<reference evidence="3" key="3">
    <citation type="submission" date="2014-09" db="EMBL/GenBank/DDBJ databases">
        <authorList>
            <person name="Magalhaes I.L.F."/>
            <person name="Oliveira U."/>
            <person name="Santos F.R."/>
            <person name="Vidigal T.H.D.A."/>
            <person name="Brescovit A.D."/>
            <person name="Santos A.J."/>
        </authorList>
    </citation>
    <scope>NUCLEOTIDE SEQUENCE</scope>
</reference>
<evidence type="ECO:0000256" key="1">
    <source>
        <dbReference type="SAM" id="Phobius"/>
    </source>
</evidence>